<dbReference type="Gene3D" id="1.20.58.1280">
    <property type="entry name" value="DNA repair protein Rev1, C-terminal domain"/>
    <property type="match status" value="1"/>
</dbReference>
<dbReference type="InterPro" id="IPR001357">
    <property type="entry name" value="BRCT_dom"/>
</dbReference>
<dbReference type="InterPro" id="IPR001126">
    <property type="entry name" value="UmuC"/>
</dbReference>
<keyword evidence="8" id="KW-0479">Metal-binding</keyword>
<dbReference type="Gene3D" id="3.40.50.10190">
    <property type="entry name" value="BRCT domain"/>
    <property type="match status" value="1"/>
</dbReference>
<dbReference type="GO" id="GO:0003887">
    <property type="term" value="F:DNA-directed DNA polymerase activity"/>
    <property type="evidence" value="ECO:0007669"/>
    <property type="project" value="TreeGrafter"/>
</dbReference>
<comment type="function">
    <text evidence="14">Deoxycytidyl transferase involved in DNA repair. Transfers a dCMP residue from dCTP to the 3'-end of a DNA primer in a template-dependent reaction. May assist in the first step in the bypass of abasic lesions by the insertion of a nucleotide opposite the lesion. Required for normal induction of mutations by physical and chemical agents. Involved in mitochondrial DNA mutagenesis.</text>
</comment>
<dbReference type="PANTHER" id="PTHR45990">
    <property type="entry name" value="DNA REPAIR PROTEIN REV1"/>
    <property type="match status" value="1"/>
</dbReference>
<feature type="region of interest" description="Disordered" evidence="16">
    <location>
        <begin position="956"/>
        <end position="1023"/>
    </location>
</feature>
<dbReference type="EMBL" id="WHVB01000010">
    <property type="protein sequence ID" value="KAF8478895.1"/>
    <property type="molecule type" value="Genomic_DNA"/>
</dbReference>
<evidence type="ECO:0000256" key="8">
    <source>
        <dbReference type="ARBA" id="ARBA00022723"/>
    </source>
</evidence>
<dbReference type="Pfam" id="PF16727">
    <property type="entry name" value="REV1_C"/>
    <property type="match status" value="1"/>
</dbReference>
<evidence type="ECO:0000313" key="19">
    <source>
        <dbReference type="EMBL" id="KAF8478895.1"/>
    </source>
</evidence>
<dbReference type="GO" id="GO:0003684">
    <property type="term" value="F:damaged DNA binding"/>
    <property type="evidence" value="ECO:0007669"/>
    <property type="project" value="InterPro"/>
</dbReference>
<evidence type="ECO:0000256" key="3">
    <source>
        <dbReference type="ARBA" id="ARBA00010945"/>
    </source>
</evidence>
<reference evidence="19" key="2">
    <citation type="journal article" date="2020" name="Nat. Commun.">
        <title>Large-scale genome sequencing of mycorrhizal fungi provides insights into the early evolution of symbiotic traits.</title>
        <authorList>
            <person name="Miyauchi S."/>
            <person name="Kiss E."/>
            <person name="Kuo A."/>
            <person name="Drula E."/>
            <person name="Kohler A."/>
            <person name="Sanchez-Garcia M."/>
            <person name="Morin E."/>
            <person name="Andreopoulos B."/>
            <person name="Barry K.W."/>
            <person name="Bonito G."/>
            <person name="Buee M."/>
            <person name="Carver A."/>
            <person name="Chen C."/>
            <person name="Cichocki N."/>
            <person name="Clum A."/>
            <person name="Culley D."/>
            <person name="Crous P.W."/>
            <person name="Fauchery L."/>
            <person name="Girlanda M."/>
            <person name="Hayes R.D."/>
            <person name="Keri Z."/>
            <person name="LaButti K."/>
            <person name="Lipzen A."/>
            <person name="Lombard V."/>
            <person name="Magnuson J."/>
            <person name="Maillard F."/>
            <person name="Murat C."/>
            <person name="Nolan M."/>
            <person name="Ohm R.A."/>
            <person name="Pangilinan J."/>
            <person name="Pereira M.F."/>
            <person name="Perotto S."/>
            <person name="Peter M."/>
            <person name="Pfister S."/>
            <person name="Riley R."/>
            <person name="Sitrit Y."/>
            <person name="Stielow J.B."/>
            <person name="Szollosi G."/>
            <person name="Zifcakova L."/>
            <person name="Stursova M."/>
            <person name="Spatafora J.W."/>
            <person name="Tedersoo L."/>
            <person name="Vaario L.M."/>
            <person name="Yamada A."/>
            <person name="Yan M."/>
            <person name="Wang P."/>
            <person name="Xu J."/>
            <person name="Bruns T."/>
            <person name="Baldrian P."/>
            <person name="Vilgalys R."/>
            <person name="Dunand C."/>
            <person name="Henrissat B."/>
            <person name="Grigoriev I.V."/>
            <person name="Hibbett D."/>
            <person name="Nagy L.G."/>
            <person name="Martin F.M."/>
        </authorList>
    </citation>
    <scope>NUCLEOTIDE SEQUENCE</scope>
    <source>
        <strain evidence="19">Prilba</strain>
    </source>
</reference>
<feature type="compositionally biased region" description="Low complexity" evidence="16">
    <location>
        <begin position="113"/>
        <end position="122"/>
    </location>
</feature>
<feature type="compositionally biased region" description="Polar residues" evidence="16">
    <location>
        <begin position="866"/>
        <end position="884"/>
    </location>
</feature>
<dbReference type="Gene3D" id="3.30.1490.100">
    <property type="entry name" value="DNA polymerase, Y-family, little finger domain"/>
    <property type="match status" value="1"/>
</dbReference>
<organism evidence="19 20">
    <name type="scientific">Russula ochroleuca</name>
    <dbReference type="NCBI Taxonomy" id="152965"/>
    <lineage>
        <taxon>Eukaryota</taxon>
        <taxon>Fungi</taxon>
        <taxon>Dikarya</taxon>
        <taxon>Basidiomycota</taxon>
        <taxon>Agaricomycotina</taxon>
        <taxon>Agaricomycetes</taxon>
        <taxon>Russulales</taxon>
        <taxon>Russulaceae</taxon>
        <taxon>Russula</taxon>
    </lineage>
</organism>
<dbReference type="Pfam" id="PF00817">
    <property type="entry name" value="IMS"/>
    <property type="match status" value="1"/>
</dbReference>
<feature type="domain" description="BRCT" evidence="17">
    <location>
        <begin position="202"/>
        <end position="290"/>
    </location>
</feature>
<comment type="cofactor">
    <cofactor evidence="1">
        <name>Mg(2+)</name>
        <dbReference type="ChEBI" id="CHEBI:18420"/>
    </cofactor>
</comment>
<dbReference type="Pfam" id="PF11799">
    <property type="entry name" value="IMS_C"/>
    <property type="match status" value="1"/>
</dbReference>
<evidence type="ECO:0000259" key="18">
    <source>
        <dbReference type="PROSITE" id="PS50173"/>
    </source>
</evidence>
<dbReference type="PROSITE" id="PS50173">
    <property type="entry name" value="UMUC"/>
    <property type="match status" value="1"/>
</dbReference>
<feature type="compositionally biased region" description="Low complexity" evidence="16">
    <location>
        <begin position="93"/>
        <end position="103"/>
    </location>
</feature>
<feature type="region of interest" description="Disordered" evidence="16">
    <location>
        <begin position="38"/>
        <end position="155"/>
    </location>
</feature>
<reference evidence="19" key="1">
    <citation type="submission" date="2019-10" db="EMBL/GenBank/DDBJ databases">
        <authorList>
            <consortium name="DOE Joint Genome Institute"/>
            <person name="Kuo A."/>
            <person name="Miyauchi S."/>
            <person name="Kiss E."/>
            <person name="Drula E."/>
            <person name="Kohler A."/>
            <person name="Sanchez-Garcia M."/>
            <person name="Andreopoulos B."/>
            <person name="Barry K.W."/>
            <person name="Bonito G."/>
            <person name="Buee M."/>
            <person name="Carver A."/>
            <person name="Chen C."/>
            <person name="Cichocki N."/>
            <person name="Clum A."/>
            <person name="Culley D."/>
            <person name="Crous P.W."/>
            <person name="Fauchery L."/>
            <person name="Girlanda M."/>
            <person name="Hayes R."/>
            <person name="Keri Z."/>
            <person name="LaButti K."/>
            <person name="Lipzen A."/>
            <person name="Lombard V."/>
            <person name="Magnuson J."/>
            <person name="Maillard F."/>
            <person name="Morin E."/>
            <person name="Murat C."/>
            <person name="Nolan M."/>
            <person name="Ohm R."/>
            <person name="Pangilinan J."/>
            <person name="Pereira M."/>
            <person name="Perotto S."/>
            <person name="Peter M."/>
            <person name="Riley R."/>
            <person name="Sitrit Y."/>
            <person name="Stielow B."/>
            <person name="Szollosi G."/>
            <person name="Zifcakova L."/>
            <person name="Stursova M."/>
            <person name="Spatafora J.W."/>
            <person name="Tedersoo L."/>
            <person name="Vaario L.-M."/>
            <person name="Yamada A."/>
            <person name="Yan M."/>
            <person name="Wang P."/>
            <person name="Xu J."/>
            <person name="Bruns T."/>
            <person name="Baldrian P."/>
            <person name="Vilgalys R."/>
            <person name="Henrissat B."/>
            <person name="Grigoriev I.V."/>
            <person name="Hibbett D."/>
            <person name="Nagy L.G."/>
            <person name="Martin F.M."/>
        </authorList>
    </citation>
    <scope>NUCLEOTIDE SEQUENCE</scope>
    <source>
        <strain evidence="19">Prilba</strain>
    </source>
</reference>
<evidence type="ECO:0000256" key="9">
    <source>
        <dbReference type="ARBA" id="ARBA00022763"/>
    </source>
</evidence>
<dbReference type="PROSITE" id="PS50172">
    <property type="entry name" value="BRCT"/>
    <property type="match status" value="1"/>
</dbReference>
<feature type="region of interest" description="Disordered" evidence="16">
    <location>
        <begin position="325"/>
        <end position="357"/>
    </location>
</feature>
<evidence type="ECO:0000256" key="10">
    <source>
        <dbReference type="ARBA" id="ARBA00022842"/>
    </source>
</evidence>
<evidence type="ECO:0000256" key="6">
    <source>
        <dbReference type="ARBA" id="ARBA00022679"/>
    </source>
</evidence>
<dbReference type="SUPFAM" id="SSF52113">
    <property type="entry name" value="BRCT domain"/>
    <property type="match status" value="1"/>
</dbReference>
<evidence type="ECO:0000256" key="2">
    <source>
        <dbReference type="ARBA" id="ARBA00004123"/>
    </source>
</evidence>
<dbReference type="PANTHER" id="PTHR45990:SF1">
    <property type="entry name" value="DNA REPAIR PROTEIN REV1"/>
    <property type="match status" value="1"/>
</dbReference>
<dbReference type="Gene3D" id="3.40.1170.60">
    <property type="match status" value="1"/>
</dbReference>
<dbReference type="InterPro" id="IPR038401">
    <property type="entry name" value="Rev1_C_sf"/>
</dbReference>
<gene>
    <name evidence="19" type="ORF">DFH94DRAFT_669775</name>
</gene>
<evidence type="ECO:0000256" key="15">
    <source>
        <dbReference type="ARBA" id="ARBA00081902"/>
    </source>
</evidence>
<dbReference type="Gene3D" id="6.10.250.1630">
    <property type="match status" value="1"/>
</dbReference>
<dbReference type="OrthoDB" id="427711at2759"/>
<comment type="subcellular location">
    <subcellularLocation>
        <location evidence="2">Nucleus</location>
    </subcellularLocation>
</comment>
<dbReference type="CDD" id="cd17719">
    <property type="entry name" value="BRCT_Rev1"/>
    <property type="match status" value="1"/>
</dbReference>
<dbReference type="CDD" id="cd19318">
    <property type="entry name" value="Rev1_UBM2"/>
    <property type="match status" value="1"/>
</dbReference>
<evidence type="ECO:0000256" key="1">
    <source>
        <dbReference type="ARBA" id="ARBA00001946"/>
    </source>
</evidence>
<protein>
    <recommendedName>
        <fullName evidence="4">DNA repair protein REV1</fullName>
    </recommendedName>
    <alternativeName>
        <fullName evidence="15">Reversionless protein 1</fullName>
    </alternativeName>
</protein>
<dbReference type="GO" id="GO:0046872">
    <property type="term" value="F:metal ion binding"/>
    <property type="evidence" value="ECO:0007669"/>
    <property type="project" value="UniProtKB-KW"/>
</dbReference>
<dbReference type="Gene3D" id="1.10.150.20">
    <property type="entry name" value="5' to 3' exonuclease, C-terminal subdomain"/>
    <property type="match status" value="1"/>
</dbReference>
<sequence>MVSPRTPTSSNSSALFESDDTFLEALVGAVLPGDVIPQANNAEETVQNQPETLPSPNEASSSSLEPPPCAQPAWNAYSSIGRVDEQEAQSIDSSSKAQSQLLSKHSHLGQDYEPSLPELESPTPAQSRYKRAYSVSSDDEHPALAHSPVHAPDNRCTDSYLDPDTYGASRFGGFGEYMRRKRAKLQIQNAEMGGTTPTVVASTSKLFSGLSIYINGWTEPSVQELRKLIVDYGGVYHAYIDKKTLVTHIITCSLTPAKVREFKHMKVVRPEWLVQSVKAGFLLPWQDFIFVTGGRVESAQGRLAQISLKDFAASKQSTDIAQGVGLARQNPPCPDKIPSTPLPRLPSPQTPSPVLSPRVLPVPKYAEHKSNPAAQRAMADPAWRAEHTSMAPGFIAGYYANSRLHHLSTWKAELRTLVTEAQERAERGDVHRVSESTAGVSLRHAALVMKNPLKGKEKASNTTEQVIMHVDFDAFFVSAGLVSRPHLRGKPVVVCHSQHAQGGASSTSEIASASYEARGFGIKNGMSLQQARKLCPDIVMIPYEFDKYRELSLKFYTILMSCVDDLQAVSVDEALIDVTSTVAQSKVVPTGVDEENDCTSTDIAKELAEDMRTQIKAATGCEASIGIASNIMLARLATRRAKPAGSFHLRLAAFTDLLPSLDIQDLHGFGRAAREKACEKLGTSNLGELAGRSKAALCDALGNSMGETLYNAVRGVDERKLESDKPRKSVSCDINYGIRFENDDQVEAFIHQMSEEVARRLDSISVKGRSLTLKIMKRDPSAPVEAPKFMGHGKCITYNKQSALADSDGHATSDPRLIGRVSWRLLRVLNIAPEELRGMSIQIQKLDTPTGCAPTHGQARLPFRSKPNSTAASTSMGHASSARASSCELVTAHPEPKAPAKGMDLPSFSQIDMSVYEALPEDIRQELEAEYQRRRSAPPKPEPEPAAAVVELPRRAASAHLPRGGNGNYNSRVRGGTASSTNRGRRNTFGGGGGGRQPRSRRGRSTAPPPIIPPAPAAAAPAAPAVRVKPGELAGLGIDEEVFAALSVRIQREQLAAARGARVRPSQQPIRPTSPLKPLQRLAGRWAPPKGPHEYIPPPPPPRARFAEAEKPGLRRHGEASASASASAAAAAAAVMVVEGAEVRKVVRAWVEQFVGYAPHAEDVALVGSYLVRCVETDVGAERAVGVMRWWGALLRRRWAVWEHADERDEEPEPGEDVRAEMVGMAWWKAYREVASGMNEIVRKRFGGGSLKFR</sequence>
<keyword evidence="11" id="KW-0238">DNA-binding</keyword>
<accession>A0A9P5T7I5</accession>
<keyword evidence="10" id="KW-0460">Magnesium</keyword>
<keyword evidence="20" id="KW-1185">Reference proteome</keyword>
<dbReference type="Pfam" id="PF16589">
    <property type="entry name" value="BRCT_2"/>
    <property type="match status" value="1"/>
</dbReference>
<dbReference type="InterPro" id="IPR036775">
    <property type="entry name" value="DNA_pol_Y-fam_lit_finger_sf"/>
</dbReference>
<dbReference type="InterPro" id="IPR036420">
    <property type="entry name" value="BRCT_dom_sf"/>
</dbReference>
<dbReference type="Gene3D" id="6.10.250.1490">
    <property type="match status" value="1"/>
</dbReference>
<dbReference type="Proteomes" id="UP000759537">
    <property type="component" value="Unassembled WGS sequence"/>
</dbReference>
<evidence type="ECO:0000256" key="13">
    <source>
        <dbReference type="ARBA" id="ARBA00023242"/>
    </source>
</evidence>
<dbReference type="InterPro" id="IPR047346">
    <property type="entry name" value="Rev1_UBM1/2"/>
</dbReference>
<dbReference type="CDD" id="cd01701">
    <property type="entry name" value="PolY_Rev1"/>
    <property type="match status" value="1"/>
</dbReference>
<dbReference type="InterPro" id="IPR043502">
    <property type="entry name" value="DNA/RNA_pol_sf"/>
</dbReference>
<evidence type="ECO:0000256" key="11">
    <source>
        <dbReference type="ARBA" id="ARBA00023125"/>
    </source>
</evidence>
<dbReference type="FunFam" id="3.30.1490.100:FF:000001">
    <property type="entry name" value="DNA repair protein REV1"/>
    <property type="match status" value="1"/>
</dbReference>
<keyword evidence="6" id="KW-0808">Transferase</keyword>
<comment type="caution">
    <text evidence="19">The sequence shown here is derived from an EMBL/GenBank/DDBJ whole genome shotgun (WGS) entry which is preliminary data.</text>
</comment>
<evidence type="ECO:0000256" key="12">
    <source>
        <dbReference type="ARBA" id="ARBA00023204"/>
    </source>
</evidence>
<dbReference type="InterPro" id="IPR043128">
    <property type="entry name" value="Rev_trsase/Diguanyl_cyclase"/>
</dbReference>
<feature type="region of interest" description="Disordered" evidence="16">
    <location>
        <begin position="850"/>
        <end position="905"/>
    </location>
</feature>
<keyword evidence="7" id="KW-0548">Nucleotidyltransferase</keyword>
<dbReference type="GO" id="GO:0070987">
    <property type="term" value="P:error-free translesion synthesis"/>
    <property type="evidence" value="ECO:0007669"/>
    <property type="project" value="UniProtKB-ARBA"/>
</dbReference>
<feature type="domain" description="UmuC" evidence="18">
    <location>
        <begin position="467"/>
        <end position="670"/>
    </location>
</feature>
<dbReference type="GO" id="GO:0042276">
    <property type="term" value="P:error-prone translesion synthesis"/>
    <property type="evidence" value="ECO:0007669"/>
    <property type="project" value="TreeGrafter"/>
</dbReference>
<evidence type="ECO:0000256" key="16">
    <source>
        <dbReference type="SAM" id="MobiDB-lite"/>
    </source>
</evidence>
<evidence type="ECO:0000259" key="17">
    <source>
        <dbReference type="PROSITE" id="PS50172"/>
    </source>
</evidence>
<dbReference type="SUPFAM" id="SSF56672">
    <property type="entry name" value="DNA/RNA polymerases"/>
    <property type="match status" value="1"/>
</dbReference>
<evidence type="ECO:0000256" key="5">
    <source>
        <dbReference type="ARBA" id="ARBA00022634"/>
    </source>
</evidence>
<evidence type="ECO:0000256" key="14">
    <source>
        <dbReference type="ARBA" id="ARBA00058985"/>
    </source>
</evidence>
<proteinExistence type="inferred from homology"/>
<name>A0A9P5T7I5_9AGAM</name>
<feature type="compositionally biased region" description="Pro residues" evidence="16">
    <location>
        <begin position="331"/>
        <end position="351"/>
    </location>
</feature>
<comment type="similarity">
    <text evidence="3">Belongs to the DNA polymerase type-Y family.</text>
</comment>
<dbReference type="SMART" id="SM00292">
    <property type="entry name" value="BRCT"/>
    <property type="match status" value="1"/>
</dbReference>
<dbReference type="AlphaFoldDB" id="A0A9P5T7I5"/>
<dbReference type="GO" id="GO:0006281">
    <property type="term" value="P:DNA repair"/>
    <property type="evidence" value="ECO:0007669"/>
    <property type="project" value="UniProtKB-KW"/>
</dbReference>
<evidence type="ECO:0000313" key="20">
    <source>
        <dbReference type="Proteomes" id="UP000759537"/>
    </source>
</evidence>
<dbReference type="GO" id="GO:0017125">
    <property type="term" value="F:deoxycytidyl transferase activity"/>
    <property type="evidence" value="ECO:0007669"/>
    <property type="project" value="TreeGrafter"/>
</dbReference>
<keyword evidence="9" id="KW-0227">DNA damage</keyword>
<dbReference type="GO" id="GO:0005634">
    <property type="term" value="C:nucleus"/>
    <property type="evidence" value="ECO:0007669"/>
    <property type="project" value="UniProtKB-SubCell"/>
</dbReference>
<feature type="compositionally biased region" description="Polar residues" evidence="16">
    <location>
        <begin position="38"/>
        <end position="64"/>
    </location>
</feature>
<dbReference type="InterPro" id="IPR031991">
    <property type="entry name" value="Rev1_C"/>
</dbReference>
<evidence type="ECO:0000256" key="4">
    <source>
        <dbReference type="ARBA" id="ARBA00020399"/>
    </source>
</evidence>
<keyword evidence="12" id="KW-0234">DNA repair</keyword>
<dbReference type="SUPFAM" id="SSF100879">
    <property type="entry name" value="Lesion bypass DNA polymerase (Y-family), little finger domain"/>
    <property type="match status" value="1"/>
</dbReference>
<evidence type="ECO:0000256" key="7">
    <source>
        <dbReference type="ARBA" id="ARBA00022695"/>
    </source>
</evidence>
<feature type="compositionally biased region" description="Pro residues" evidence="16">
    <location>
        <begin position="1007"/>
        <end position="1016"/>
    </location>
</feature>
<dbReference type="FunFam" id="3.40.50.10190:FF:000011">
    <property type="entry name" value="DNA repair protein REV1"/>
    <property type="match status" value="1"/>
</dbReference>
<keyword evidence="5" id="KW-0237">DNA synthesis</keyword>
<keyword evidence="13" id="KW-0539">Nucleus</keyword>
<dbReference type="Gene3D" id="3.30.70.270">
    <property type="match status" value="1"/>
</dbReference>
<dbReference type="InterPro" id="IPR017961">
    <property type="entry name" value="DNA_pol_Y-fam_little_finger"/>
</dbReference>